<dbReference type="Proteomes" id="UP000190852">
    <property type="component" value="Unassembled WGS sequence"/>
</dbReference>
<feature type="transmembrane region" description="Helical" evidence="6">
    <location>
        <begin position="79"/>
        <end position="99"/>
    </location>
</feature>
<organism evidence="8 9">
    <name type="scientific">Parabacteroides chartae</name>
    <dbReference type="NCBI Taxonomy" id="1037355"/>
    <lineage>
        <taxon>Bacteria</taxon>
        <taxon>Pseudomonadati</taxon>
        <taxon>Bacteroidota</taxon>
        <taxon>Bacteroidia</taxon>
        <taxon>Bacteroidales</taxon>
        <taxon>Tannerellaceae</taxon>
        <taxon>Parabacteroides</taxon>
    </lineage>
</organism>
<evidence type="ECO:0000256" key="3">
    <source>
        <dbReference type="ARBA" id="ARBA00022748"/>
    </source>
</evidence>
<dbReference type="InterPro" id="IPR023494">
    <property type="entry name" value="Cyt_c_bgen_Ccs1/CcsB/ResB"/>
</dbReference>
<evidence type="ECO:0000256" key="5">
    <source>
        <dbReference type="ARBA" id="ARBA00023136"/>
    </source>
</evidence>
<feature type="transmembrane region" description="Helical" evidence="6">
    <location>
        <begin position="119"/>
        <end position="137"/>
    </location>
</feature>
<feature type="transmembrane region" description="Helical" evidence="6">
    <location>
        <begin position="381"/>
        <end position="403"/>
    </location>
</feature>
<evidence type="ECO:0000313" key="9">
    <source>
        <dbReference type="Proteomes" id="UP000190852"/>
    </source>
</evidence>
<evidence type="ECO:0000313" key="8">
    <source>
        <dbReference type="EMBL" id="SKB60431.1"/>
    </source>
</evidence>
<keyword evidence="4 6" id="KW-1133">Transmembrane helix</keyword>
<dbReference type="RefSeq" id="WP_079683477.1">
    <property type="nucleotide sequence ID" value="NZ_FUYQ01000013.1"/>
</dbReference>
<keyword evidence="9" id="KW-1185">Reference proteome</keyword>
<feature type="transmembrane region" description="Helical" evidence="6">
    <location>
        <begin position="39"/>
        <end position="58"/>
    </location>
</feature>
<reference evidence="9" key="1">
    <citation type="submission" date="2017-02" db="EMBL/GenBank/DDBJ databases">
        <authorList>
            <person name="Varghese N."/>
            <person name="Submissions S."/>
        </authorList>
    </citation>
    <scope>NUCLEOTIDE SEQUENCE [LARGE SCALE GENOMIC DNA]</scope>
    <source>
        <strain evidence="9">DSM 24967</strain>
    </source>
</reference>
<dbReference type="GO" id="GO:0016020">
    <property type="term" value="C:membrane"/>
    <property type="evidence" value="ECO:0007669"/>
    <property type="project" value="UniProtKB-SubCell"/>
</dbReference>
<feature type="transmembrane region" description="Helical" evidence="6">
    <location>
        <begin position="7"/>
        <end position="27"/>
    </location>
</feature>
<keyword evidence="3" id="KW-0201">Cytochrome c-type biogenesis</keyword>
<evidence type="ECO:0000259" key="7">
    <source>
        <dbReference type="Pfam" id="PF05140"/>
    </source>
</evidence>
<dbReference type="GO" id="GO:0017004">
    <property type="term" value="P:cytochrome complex assembly"/>
    <property type="evidence" value="ECO:0007669"/>
    <property type="project" value="UniProtKB-KW"/>
</dbReference>
<sequence length="410" mass="45819">MWKQPWGYAEGAVICSGLFITGTALQFTTGPVNANLFQYPINLLFGIFYMVCMIVLHLNKKKSAAIRWLSGMEASITSIVAFLVMVLIMGVTAQTPQGATVEEKDFLTNLGFRQLTNSWSFVLIFLYMLTVLLLTTLRKTLKYKTGNIGFLLNHAGLSIALWGAILGSGDLQRLHMVTQTGTPEWRATDSKGNITELPLAIQLEKFSIEEYPPKVMVIDNTTGMTLPSGNPSMLAMENDSLQGRLMDWQLSGTQYLPMAAWVQGKYVPFQNEGATTAVYVKAKQIKTGIVKEGWISYGSFMFPHQALELDNQHSLVMPPLEPKRYVSEVTIFTEDGKSIPATIEVNKPIKVNGWKIYQLSYDETMGKWSRTSTFELVRDPWLPVVYTGITMMLLGAVYLFAFAKIGKKNI</sequence>
<feature type="transmembrane region" description="Helical" evidence="6">
    <location>
        <begin position="149"/>
        <end position="169"/>
    </location>
</feature>
<evidence type="ECO:0000256" key="1">
    <source>
        <dbReference type="ARBA" id="ARBA00004141"/>
    </source>
</evidence>
<dbReference type="AlphaFoldDB" id="A0A1T5CM63"/>
<proteinExistence type="predicted"/>
<feature type="domain" description="ResB-like" evidence="7">
    <location>
        <begin position="321"/>
        <end position="364"/>
    </location>
</feature>
<dbReference type="Pfam" id="PF05140">
    <property type="entry name" value="ResB"/>
    <property type="match status" value="1"/>
</dbReference>
<dbReference type="PANTHER" id="PTHR31566:SF5">
    <property type="entry name" value="RESB-LIKE DOMAIN-CONTAINING PROTEIN"/>
    <property type="match status" value="1"/>
</dbReference>
<evidence type="ECO:0000256" key="6">
    <source>
        <dbReference type="SAM" id="Phobius"/>
    </source>
</evidence>
<evidence type="ECO:0000256" key="4">
    <source>
        <dbReference type="ARBA" id="ARBA00022989"/>
    </source>
</evidence>
<evidence type="ECO:0000256" key="2">
    <source>
        <dbReference type="ARBA" id="ARBA00022692"/>
    </source>
</evidence>
<gene>
    <name evidence="8" type="ORF">SAMN05660349_01966</name>
</gene>
<keyword evidence="2 6" id="KW-0812">Transmembrane</keyword>
<protein>
    <submittedName>
        <fullName evidence="8">ResB-like family protein</fullName>
    </submittedName>
</protein>
<dbReference type="EMBL" id="FUYQ01000013">
    <property type="protein sequence ID" value="SKB60431.1"/>
    <property type="molecule type" value="Genomic_DNA"/>
</dbReference>
<dbReference type="InterPro" id="IPR007816">
    <property type="entry name" value="ResB-like_domain"/>
</dbReference>
<accession>A0A1T5CM63</accession>
<comment type="subcellular location">
    <subcellularLocation>
        <location evidence="1">Membrane</location>
        <topology evidence="1">Multi-pass membrane protein</topology>
    </subcellularLocation>
</comment>
<name>A0A1T5CM63_9BACT</name>
<dbReference type="PANTHER" id="PTHR31566">
    <property type="entry name" value="CYTOCHROME C BIOGENESIS PROTEIN CCS1, CHLOROPLASTIC"/>
    <property type="match status" value="1"/>
</dbReference>
<keyword evidence="5 6" id="KW-0472">Membrane</keyword>